<dbReference type="EMBL" id="CM047588">
    <property type="protein sequence ID" value="KAI9905231.1"/>
    <property type="molecule type" value="Genomic_DNA"/>
</dbReference>
<sequence length="70" mass="7697">MSTMCESNQDIQVLSYRQRASNVVHRGTGAPSTFFRHGKSWANTLGPGSTLAVVYQNAGSEEPAWWEAQP</sequence>
<reference evidence="1 2" key="1">
    <citation type="journal article" date="2022" name="bioRxiv">
        <title>The genome of the oomycete Peronosclerospora sorghi, a cosmopolitan pathogen of maize and sorghum, is inflated with dispersed pseudogenes.</title>
        <authorList>
            <person name="Fletcher K."/>
            <person name="Martin F."/>
            <person name="Isakeit T."/>
            <person name="Cavanaugh K."/>
            <person name="Magill C."/>
            <person name="Michelmore R."/>
        </authorList>
    </citation>
    <scope>NUCLEOTIDE SEQUENCE [LARGE SCALE GENOMIC DNA]</scope>
    <source>
        <strain evidence="1">P6</strain>
    </source>
</reference>
<organism evidence="1 2">
    <name type="scientific">Peronosclerospora sorghi</name>
    <dbReference type="NCBI Taxonomy" id="230839"/>
    <lineage>
        <taxon>Eukaryota</taxon>
        <taxon>Sar</taxon>
        <taxon>Stramenopiles</taxon>
        <taxon>Oomycota</taxon>
        <taxon>Peronosporomycetes</taxon>
        <taxon>Peronosporales</taxon>
        <taxon>Peronosporaceae</taxon>
        <taxon>Peronosclerospora</taxon>
    </lineage>
</organism>
<dbReference type="Proteomes" id="UP001163321">
    <property type="component" value="Chromosome 9"/>
</dbReference>
<keyword evidence="2" id="KW-1185">Reference proteome</keyword>
<name>A0ACC0VGF6_9STRA</name>
<evidence type="ECO:0000313" key="1">
    <source>
        <dbReference type="EMBL" id="KAI9905231.1"/>
    </source>
</evidence>
<evidence type="ECO:0000313" key="2">
    <source>
        <dbReference type="Proteomes" id="UP001163321"/>
    </source>
</evidence>
<comment type="caution">
    <text evidence="1">The sequence shown here is derived from an EMBL/GenBank/DDBJ whole genome shotgun (WGS) entry which is preliminary data.</text>
</comment>
<gene>
    <name evidence="1" type="ORF">PsorP6_013942</name>
</gene>
<proteinExistence type="predicted"/>
<protein>
    <submittedName>
        <fullName evidence="1">Uncharacterized protein</fullName>
    </submittedName>
</protein>
<accession>A0ACC0VGF6</accession>